<evidence type="ECO:0000313" key="6">
    <source>
        <dbReference type="EnsemblPlants" id="PAC:32981741.CDS.1"/>
    </source>
</evidence>
<proteinExistence type="predicted"/>
<keyword evidence="2" id="KW-0677">Repeat</keyword>
<evidence type="ECO:0000256" key="2">
    <source>
        <dbReference type="ARBA" id="ARBA00022737"/>
    </source>
</evidence>
<evidence type="ECO:0000256" key="1">
    <source>
        <dbReference type="ARBA" id="ARBA00022441"/>
    </source>
</evidence>
<dbReference type="Gene3D" id="2.120.10.80">
    <property type="entry name" value="Kelch-type beta propeller"/>
    <property type="match status" value="2"/>
</dbReference>
<organism evidence="5">
    <name type="scientific">Physcomitrium patens</name>
    <name type="common">Spreading-leaved earth moss</name>
    <name type="synonym">Physcomitrella patens</name>
    <dbReference type="NCBI Taxonomy" id="3218"/>
    <lineage>
        <taxon>Eukaryota</taxon>
        <taxon>Viridiplantae</taxon>
        <taxon>Streptophyta</taxon>
        <taxon>Embryophyta</taxon>
        <taxon>Bryophyta</taxon>
        <taxon>Bryophytina</taxon>
        <taxon>Bryopsida</taxon>
        <taxon>Funariidae</taxon>
        <taxon>Funariales</taxon>
        <taxon>Funariaceae</taxon>
        <taxon>Physcomitrium</taxon>
    </lineage>
</organism>
<reference evidence="5 7" key="1">
    <citation type="journal article" date="2008" name="Science">
        <title>The Physcomitrella genome reveals evolutionary insights into the conquest of land by plants.</title>
        <authorList>
            <person name="Rensing S."/>
            <person name="Lang D."/>
            <person name="Zimmer A."/>
            <person name="Terry A."/>
            <person name="Salamov A."/>
            <person name="Shapiro H."/>
            <person name="Nishiyama T."/>
            <person name="Perroud P.-F."/>
            <person name="Lindquist E."/>
            <person name="Kamisugi Y."/>
            <person name="Tanahashi T."/>
            <person name="Sakakibara K."/>
            <person name="Fujita T."/>
            <person name="Oishi K."/>
            <person name="Shin-I T."/>
            <person name="Kuroki Y."/>
            <person name="Toyoda A."/>
            <person name="Suzuki Y."/>
            <person name="Hashimoto A."/>
            <person name="Yamaguchi K."/>
            <person name="Sugano A."/>
            <person name="Kohara Y."/>
            <person name="Fujiyama A."/>
            <person name="Anterola A."/>
            <person name="Aoki S."/>
            <person name="Ashton N."/>
            <person name="Barbazuk W.B."/>
            <person name="Barker E."/>
            <person name="Bennetzen J."/>
            <person name="Bezanilla M."/>
            <person name="Blankenship R."/>
            <person name="Cho S.H."/>
            <person name="Dutcher S."/>
            <person name="Estelle M."/>
            <person name="Fawcett J.A."/>
            <person name="Gundlach H."/>
            <person name="Hanada K."/>
            <person name="Heyl A."/>
            <person name="Hicks K.A."/>
            <person name="Hugh J."/>
            <person name="Lohr M."/>
            <person name="Mayer K."/>
            <person name="Melkozernov A."/>
            <person name="Murata T."/>
            <person name="Nelson D."/>
            <person name="Pils B."/>
            <person name="Prigge M."/>
            <person name="Reiss B."/>
            <person name="Renner T."/>
            <person name="Rombauts S."/>
            <person name="Rushton P."/>
            <person name="Sanderfoot A."/>
            <person name="Schween G."/>
            <person name="Shiu S.-H."/>
            <person name="Stueber K."/>
            <person name="Theodoulou F.L."/>
            <person name="Tu H."/>
            <person name="Van de Peer Y."/>
            <person name="Verrier P.J."/>
            <person name="Waters E."/>
            <person name="Wood A."/>
            <person name="Yang L."/>
            <person name="Cove D."/>
            <person name="Cuming A."/>
            <person name="Hasebe M."/>
            <person name="Lucas S."/>
            <person name="Mishler D.B."/>
            <person name="Reski R."/>
            <person name="Grigoriev I."/>
            <person name="Quatrano R.S."/>
            <person name="Boore J.L."/>
        </authorList>
    </citation>
    <scope>NUCLEOTIDE SEQUENCE [LARGE SCALE GENOMIC DNA]</scope>
    <source>
        <strain evidence="6 7">cv. Gransden 2004</strain>
    </source>
</reference>
<evidence type="ECO:0000259" key="4">
    <source>
        <dbReference type="Pfam" id="PF24981"/>
    </source>
</evidence>
<dbReference type="InterPro" id="IPR011043">
    <property type="entry name" value="Gal_Oxase/kelch_b-propeller"/>
</dbReference>
<dbReference type="Gramene" id="Pp3c18_17400V3.1">
    <property type="protein sequence ID" value="PAC:32981741.CDS.1"/>
    <property type="gene ID" value="Pp3c18_17400"/>
</dbReference>
<reference evidence="6" key="3">
    <citation type="submission" date="2020-12" db="UniProtKB">
        <authorList>
            <consortium name="EnsemblPlants"/>
        </authorList>
    </citation>
    <scope>IDENTIFICATION</scope>
</reference>
<evidence type="ECO:0000313" key="7">
    <source>
        <dbReference type="Proteomes" id="UP000006727"/>
    </source>
</evidence>
<keyword evidence="1" id="KW-0880">Kelch repeat</keyword>
<dbReference type="Pfam" id="PF24981">
    <property type="entry name" value="Beta-prop_ATRN-LZTR1"/>
    <property type="match status" value="1"/>
</dbReference>
<dbReference type="EnsemblPlants" id="Pp3c18_17400V3.2">
    <property type="protein sequence ID" value="PAC:32981742.CDS.1"/>
    <property type="gene ID" value="Pp3c18_17400"/>
</dbReference>
<dbReference type="OMA" id="FNDIFYY"/>
<dbReference type="PANTHER" id="PTHR46093:SF3">
    <property type="entry name" value="ACYL-COA-BINDING DOMAIN-CONTAINING PROTEIN 4"/>
    <property type="match status" value="1"/>
</dbReference>
<feature type="coiled-coil region" evidence="3">
    <location>
        <begin position="743"/>
        <end position="791"/>
    </location>
</feature>
<dbReference type="GeneID" id="112295375"/>
<feature type="coiled-coil region" evidence="3">
    <location>
        <begin position="512"/>
        <end position="539"/>
    </location>
</feature>
<dbReference type="AlphaFoldDB" id="A0A2K1J1E6"/>
<dbReference type="STRING" id="3218.A0A2K1J1E6"/>
<dbReference type="KEGG" id="ppp:112295375"/>
<gene>
    <name evidence="6" type="primary">LOC112295375</name>
    <name evidence="5" type="ORF">PHYPA_023250</name>
</gene>
<feature type="coiled-coil region" evidence="3">
    <location>
        <begin position="652"/>
        <end position="714"/>
    </location>
</feature>
<reference evidence="5 7" key="2">
    <citation type="journal article" date="2018" name="Plant J.">
        <title>The Physcomitrella patens chromosome-scale assembly reveals moss genome structure and evolution.</title>
        <authorList>
            <person name="Lang D."/>
            <person name="Ullrich K.K."/>
            <person name="Murat F."/>
            <person name="Fuchs J."/>
            <person name="Jenkins J."/>
            <person name="Haas F.B."/>
            <person name="Piednoel M."/>
            <person name="Gundlach H."/>
            <person name="Van Bel M."/>
            <person name="Meyberg R."/>
            <person name="Vives C."/>
            <person name="Morata J."/>
            <person name="Symeonidi A."/>
            <person name="Hiss M."/>
            <person name="Muchero W."/>
            <person name="Kamisugi Y."/>
            <person name="Saleh O."/>
            <person name="Blanc G."/>
            <person name="Decker E.L."/>
            <person name="van Gessel N."/>
            <person name="Grimwood J."/>
            <person name="Hayes R.D."/>
            <person name="Graham S.W."/>
            <person name="Gunter L.E."/>
            <person name="McDaniel S.F."/>
            <person name="Hoernstein S.N.W."/>
            <person name="Larsson A."/>
            <person name="Li F.W."/>
            <person name="Perroud P.F."/>
            <person name="Phillips J."/>
            <person name="Ranjan P."/>
            <person name="Rokshar D.S."/>
            <person name="Rothfels C.J."/>
            <person name="Schneider L."/>
            <person name="Shu S."/>
            <person name="Stevenson D.W."/>
            <person name="Thummler F."/>
            <person name="Tillich M."/>
            <person name="Villarreal Aguilar J.C."/>
            <person name="Widiez T."/>
            <person name="Wong G.K."/>
            <person name="Wymore A."/>
            <person name="Zhang Y."/>
            <person name="Zimmer A.D."/>
            <person name="Quatrano R.S."/>
            <person name="Mayer K.F.X."/>
            <person name="Goodstein D."/>
            <person name="Casacuberta J.M."/>
            <person name="Vandepoele K."/>
            <person name="Reski R."/>
            <person name="Cuming A.C."/>
            <person name="Tuskan G.A."/>
            <person name="Maumus F."/>
            <person name="Salse J."/>
            <person name="Schmutz J."/>
            <person name="Rensing S.A."/>
        </authorList>
    </citation>
    <scope>NUCLEOTIDE SEQUENCE [LARGE SCALE GENOMIC DNA]</scope>
    <source>
        <strain evidence="6 7">cv. Gransden 2004</strain>
    </source>
</reference>
<keyword evidence="7" id="KW-1185">Reference proteome</keyword>
<sequence length="819" mass="91227">MVQFKWQRLPGHRNLKGRAGHTATLVGKQIFVLGGRIGNIFFNDAWVFDTETEQWQQLQAHCAFSPRAYHTATLTGDGELWVIGGSDRDVMHGDVHMLSTKTLEWTSSATAGPLAGRLLGTHAAVAHPLRSNAILVYGGYGGVDSKWLSDLAVLDTGTLEWEILKPEGPPPAGRGYHTMTCVGENVIIYGGKGVHGIIGSANNLSVYNSATNTWGGPQMKGIPPVQRSNHAATLFGENLIVFHGGRNGIERLRDMCALKVDSGYGSQIRLTWHLFPQEPVAKVRARKRAEDGAAEGLSNSPGGRAAHSLIAKVNQALYVFGGYGGSGVTFDDMYVLRNFAEASGMADVGEVPVGEAVRRSGRRFSFPVEEPGMGPIDGWRSTKKPRRPPAGTLDYSLDSNVRVECVDGRGSEASALRQVLDLTKTTPLEKDLRTVKEQVNKLLSKSRSDKDFLKVKEEVSELVSKSRLDGAERLNELEVRRREVAGLQQTVAALSGEIRFQSSGETAMRERNAVLEHDLELHRQQVSTLNERLEWLTAENSSLRSVHQVMDTQKADRIRESYEMTSKVLSLEQRLADGDREHSKTLQMLGHAESKNADLNRLLEEVKKEKKAVTLECSEHRMKAHKMEVELRNLEHVRANFDKDKGALLNQMAEAQIKLERVSGELAAVKESARTLQDTVERLAKQLERENSRADALERDRDELRRAYSANSSEISQINSARESAEAAAELVRSELRTARVLLERSETENGRLQEAAENAREHFASQHLALRKYEEDAKSLRGECERWRKLVSEMEDFEQAQAQTFQNHVEKIRIARQL</sequence>
<feature type="domain" description="Attractin/MKLN-like beta-propeller" evidence="4">
    <location>
        <begin position="5"/>
        <end position="248"/>
    </location>
</feature>
<evidence type="ECO:0000256" key="3">
    <source>
        <dbReference type="SAM" id="Coils"/>
    </source>
</evidence>
<dbReference type="OrthoDB" id="10251809at2759"/>
<keyword evidence="3" id="KW-0175">Coiled coil</keyword>
<name>A0A2K1J1E6_PHYPA</name>
<dbReference type="RefSeq" id="XP_024402653.1">
    <property type="nucleotide sequence ID" value="XM_024546885.2"/>
</dbReference>
<protein>
    <recommendedName>
        <fullName evidence="4">Attractin/MKLN-like beta-propeller domain-containing protein</fullName>
    </recommendedName>
</protein>
<dbReference type="InterPro" id="IPR056737">
    <property type="entry name" value="Beta-prop_ATRN-MKLN-like"/>
</dbReference>
<dbReference type="Gramene" id="Pp3c18_17400V3.2">
    <property type="protein sequence ID" value="PAC:32981742.CDS.1"/>
    <property type="gene ID" value="Pp3c18_17400"/>
</dbReference>
<evidence type="ECO:0000313" key="5">
    <source>
        <dbReference type="EMBL" id="PNR35350.1"/>
    </source>
</evidence>
<accession>A0A2K1J1E6</accession>
<dbReference type="Proteomes" id="UP000006727">
    <property type="component" value="Chromosome 18"/>
</dbReference>
<dbReference type="PaxDb" id="3218-PP1S3_20V6.1"/>
<dbReference type="SUPFAM" id="SSF50965">
    <property type="entry name" value="Galactose oxidase, central domain"/>
    <property type="match status" value="1"/>
</dbReference>
<dbReference type="PANTHER" id="PTHR46093">
    <property type="entry name" value="ACYL-COA-BINDING DOMAIN-CONTAINING PROTEIN 5"/>
    <property type="match status" value="1"/>
</dbReference>
<dbReference type="SMART" id="SM00612">
    <property type="entry name" value="Kelch"/>
    <property type="match status" value="2"/>
</dbReference>
<dbReference type="EnsemblPlants" id="Pp3c18_17400V3.1">
    <property type="protein sequence ID" value="PAC:32981741.CDS.1"/>
    <property type="gene ID" value="Pp3c18_17400"/>
</dbReference>
<dbReference type="EMBL" id="ABEU02000018">
    <property type="protein sequence ID" value="PNR35350.1"/>
    <property type="molecule type" value="Genomic_DNA"/>
</dbReference>
<dbReference type="InterPro" id="IPR015915">
    <property type="entry name" value="Kelch-typ_b-propeller"/>
</dbReference>
<dbReference type="InterPro" id="IPR006652">
    <property type="entry name" value="Kelch_1"/>
</dbReference>
<feature type="coiled-coil region" evidence="3">
    <location>
        <begin position="589"/>
        <end position="623"/>
    </location>
</feature>